<evidence type="ECO:0000313" key="3">
    <source>
        <dbReference type="Proteomes" id="UP000829720"/>
    </source>
</evidence>
<keyword evidence="1" id="KW-0812">Transmembrane</keyword>
<evidence type="ECO:0000313" key="2">
    <source>
        <dbReference type="EMBL" id="KAI1902031.1"/>
    </source>
</evidence>
<keyword evidence="3" id="KW-1185">Reference proteome</keyword>
<sequence length="73" mass="8134">MYDLSPQLVCWSVSMTAVLVTFQVPEMLHNDAGDQGFSHCGYFLLQNAGILMGFGIMLLIAIFEHKIKLDISL</sequence>
<dbReference type="Proteomes" id="UP000829720">
    <property type="component" value="Unassembled WGS sequence"/>
</dbReference>
<dbReference type="AlphaFoldDB" id="A0A8T3DYD9"/>
<feature type="transmembrane region" description="Helical" evidence="1">
    <location>
        <begin position="44"/>
        <end position="63"/>
    </location>
</feature>
<keyword evidence="1" id="KW-0472">Membrane</keyword>
<dbReference type="OrthoDB" id="200954at2759"/>
<feature type="transmembrane region" description="Helical" evidence="1">
    <location>
        <begin position="7"/>
        <end position="24"/>
    </location>
</feature>
<proteinExistence type="predicted"/>
<reference evidence="2" key="1">
    <citation type="submission" date="2021-01" db="EMBL/GenBank/DDBJ databases">
        <authorList>
            <person name="Zahm M."/>
            <person name="Roques C."/>
            <person name="Cabau C."/>
            <person name="Klopp C."/>
            <person name="Donnadieu C."/>
            <person name="Jouanno E."/>
            <person name="Lampietro C."/>
            <person name="Louis A."/>
            <person name="Herpin A."/>
            <person name="Echchiki A."/>
            <person name="Berthelot C."/>
            <person name="Parey E."/>
            <person name="Roest-Crollius H."/>
            <person name="Braasch I."/>
            <person name="Postlethwait J."/>
            <person name="Bobe J."/>
            <person name="Montfort J."/>
            <person name="Bouchez O."/>
            <person name="Begum T."/>
            <person name="Mejri S."/>
            <person name="Adams A."/>
            <person name="Chen W.-J."/>
            <person name="Guiguen Y."/>
        </authorList>
    </citation>
    <scope>NUCLEOTIDE SEQUENCE</scope>
    <source>
        <tissue evidence="2">Blood</tissue>
    </source>
</reference>
<accession>A0A8T3DYD9</accession>
<dbReference type="EMBL" id="JAERUA010000003">
    <property type="protein sequence ID" value="KAI1902031.1"/>
    <property type="molecule type" value="Genomic_DNA"/>
</dbReference>
<name>A0A8T3DYD9_9TELE</name>
<keyword evidence="1" id="KW-1133">Transmembrane helix</keyword>
<comment type="caution">
    <text evidence="2">The sequence shown here is derived from an EMBL/GenBank/DDBJ whole genome shotgun (WGS) entry which is preliminary data.</text>
</comment>
<organism evidence="2 3">
    <name type="scientific">Albula goreensis</name>
    <dbReference type="NCBI Taxonomy" id="1534307"/>
    <lineage>
        <taxon>Eukaryota</taxon>
        <taxon>Metazoa</taxon>
        <taxon>Chordata</taxon>
        <taxon>Craniata</taxon>
        <taxon>Vertebrata</taxon>
        <taxon>Euteleostomi</taxon>
        <taxon>Actinopterygii</taxon>
        <taxon>Neopterygii</taxon>
        <taxon>Teleostei</taxon>
        <taxon>Albuliformes</taxon>
        <taxon>Albulidae</taxon>
        <taxon>Albula</taxon>
    </lineage>
</organism>
<protein>
    <submittedName>
        <fullName evidence="2">Uncharacterized protein</fullName>
    </submittedName>
</protein>
<evidence type="ECO:0000256" key="1">
    <source>
        <dbReference type="SAM" id="Phobius"/>
    </source>
</evidence>
<gene>
    <name evidence="2" type="ORF">AGOR_G00040520</name>
</gene>